<reference evidence="3" key="1">
    <citation type="journal article" date="2022" name="IScience">
        <title>Evolution of zygomycete secretomes and the origins of terrestrial fungal ecologies.</title>
        <authorList>
            <person name="Chang Y."/>
            <person name="Wang Y."/>
            <person name="Mondo S."/>
            <person name="Ahrendt S."/>
            <person name="Andreopoulos W."/>
            <person name="Barry K."/>
            <person name="Beard J."/>
            <person name="Benny G.L."/>
            <person name="Blankenship S."/>
            <person name="Bonito G."/>
            <person name="Cuomo C."/>
            <person name="Desiro A."/>
            <person name="Gervers K.A."/>
            <person name="Hundley H."/>
            <person name="Kuo A."/>
            <person name="LaButti K."/>
            <person name="Lang B.F."/>
            <person name="Lipzen A."/>
            <person name="O'Donnell K."/>
            <person name="Pangilinan J."/>
            <person name="Reynolds N."/>
            <person name="Sandor L."/>
            <person name="Smith M.E."/>
            <person name="Tsang A."/>
            <person name="Grigoriev I.V."/>
            <person name="Stajich J.E."/>
            <person name="Spatafora J.W."/>
        </authorList>
    </citation>
    <scope>NUCLEOTIDE SEQUENCE</scope>
    <source>
        <strain evidence="3">RSA 2281</strain>
    </source>
</reference>
<keyword evidence="2" id="KW-0472">Membrane</keyword>
<evidence type="ECO:0000256" key="2">
    <source>
        <dbReference type="SAM" id="Phobius"/>
    </source>
</evidence>
<reference evidence="3" key="2">
    <citation type="submission" date="2023-02" db="EMBL/GenBank/DDBJ databases">
        <authorList>
            <consortium name="DOE Joint Genome Institute"/>
            <person name="Mondo S.J."/>
            <person name="Chang Y."/>
            <person name="Wang Y."/>
            <person name="Ahrendt S."/>
            <person name="Andreopoulos W."/>
            <person name="Barry K."/>
            <person name="Beard J."/>
            <person name="Benny G.L."/>
            <person name="Blankenship S."/>
            <person name="Bonito G."/>
            <person name="Cuomo C."/>
            <person name="Desiro A."/>
            <person name="Gervers K.A."/>
            <person name="Hundley H."/>
            <person name="Kuo A."/>
            <person name="LaButti K."/>
            <person name="Lang B.F."/>
            <person name="Lipzen A."/>
            <person name="O'Donnell K."/>
            <person name="Pangilinan J."/>
            <person name="Reynolds N."/>
            <person name="Sandor L."/>
            <person name="Smith M.W."/>
            <person name="Tsang A."/>
            <person name="Grigoriev I.V."/>
            <person name="Stajich J.E."/>
            <person name="Spatafora J.W."/>
        </authorList>
    </citation>
    <scope>NUCLEOTIDE SEQUENCE</scope>
    <source>
        <strain evidence="3">RSA 2281</strain>
    </source>
</reference>
<dbReference type="Proteomes" id="UP001209540">
    <property type="component" value="Unassembled WGS sequence"/>
</dbReference>
<feature type="transmembrane region" description="Helical" evidence="2">
    <location>
        <begin position="12"/>
        <end position="39"/>
    </location>
</feature>
<protein>
    <recommendedName>
        <fullName evidence="5">Transmembrane protein</fullName>
    </recommendedName>
</protein>
<feature type="compositionally biased region" description="Low complexity" evidence="1">
    <location>
        <begin position="466"/>
        <end position="475"/>
    </location>
</feature>
<keyword evidence="2" id="KW-0812">Transmembrane</keyword>
<feature type="region of interest" description="Disordered" evidence="1">
    <location>
        <begin position="466"/>
        <end position="492"/>
    </location>
</feature>
<accession>A0AAD5JKB8</accession>
<feature type="transmembrane region" description="Helical" evidence="2">
    <location>
        <begin position="45"/>
        <end position="62"/>
    </location>
</feature>
<dbReference type="AlphaFoldDB" id="A0AAD5JKB8"/>
<keyword evidence="4" id="KW-1185">Reference proteome</keyword>
<feature type="transmembrane region" description="Helical" evidence="2">
    <location>
        <begin position="74"/>
        <end position="96"/>
    </location>
</feature>
<sequence>MSHATFVNAVHFSLALVAAAIIGTAIRAFVVVTHAIWFYCRYKHPLWSATIAVYAYIAYCFLFKCSYATQARIAVRMSMLIGMALPSPLLPAILPFSNVPLRSLRKFEKKCIRPQTYCQDIIDDGLGDWEQASFARPVSVVSVAVSYNYPVPKSAVVEDTPIVRNEGEDEMVDLIERFVAMHLHTARDGSPSPVFTPLVEDTPTSPAEVGDATPGTMQLQTPTVHSMPLDWSLLVQSVDGENTLSDGDVIIEGALSLDDFSFTFTAVPEDVPVLRPVDEGDAFPVPYEMNNNDNTAVDLAPSGSVVEWMDVDSLDDLSLSPPPAPVVEFVNPVVEPVVEGDTSSSELMEVSHEPTNYVPTISLEQVDGFAAALAQAMMPLISEPLSGSSVSEVPSTDWSVSVGSLLDPSTTRFITAEVAEETPVDRPVVEGDSSAVPVSSDDYVTAAHNYLSLSLADFLAPPLESVAPPSSSSSALPPPPTVPEEDGQEDALGELEREIEEAIDLVVNMTDEEYEEMKRNFREVAGFEFEGEWKA</sequence>
<evidence type="ECO:0000256" key="1">
    <source>
        <dbReference type="SAM" id="MobiDB-lite"/>
    </source>
</evidence>
<evidence type="ECO:0008006" key="5">
    <source>
        <dbReference type="Google" id="ProtNLM"/>
    </source>
</evidence>
<evidence type="ECO:0000313" key="4">
    <source>
        <dbReference type="Proteomes" id="UP001209540"/>
    </source>
</evidence>
<dbReference type="EMBL" id="JAIXMP010000073">
    <property type="protein sequence ID" value="KAI9243393.1"/>
    <property type="molecule type" value="Genomic_DNA"/>
</dbReference>
<feature type="compositionally biased region" description="Acidic residues" evidence="1">
    <location>
        <begin position="483"/>
        <end position="492"/>
    </location>
</feature>
<proteinExistence type="predicted"/>
<organism evidence="3 4">
    <name type="scientific">Phascolomyces articulosus</name>
    <dbReference type="NCBI Taxonomy" id="60185"/>
    <lineage>
        <taxon>Eukaryota</taxon>
        <taxon>Fungi</taxon>
        <taxon>Fungi incertae sedis</taxon>
        <taxon>Mucoromycota</taxon>
        <taxon>Mucoromycotina</taxon>
        <taxon>Mucoromycetes</taxon>
        <taxon>Mucorales</taxon>
        <taxon>Lichtheimiaceae</taxon>
        <taxon>Phascolomyces</taxon>
    </lineage>
</organism>
<name>A0AAD5JKB8_9FUNG</name>
<evidence type="ECO:0000313" key="3">
    <source>
        <dbReference type="EMBL" id="KAI9243393.1"/>
    </source>
</evidence>
<comment type="caution">
    <text evidence="3">The sequence shown here is derived from an EMBL/GenBank/DDBJ whole genome shotgun (WGS) entry which is preliminary data.</text>
</comment>
<gene>
    <name evidence="3" type="ORF">BDA99DRAFT_566676</name>
</gene>
<keyword evidence="2" id="KW-1133">Transmembrane helix</keyword>